<name>E1LN22_STRMT</name>
<accession>E1LN22</accession>
<keyword evidence="1" id="KW-1133">Transmembrane helix</keyword>
<reference evidence="2 3" key="1">
    <citation type="submission" date="2010-09" db="EMBL/GenBank/DDBJ databases">
        <authorList>
            <person name="Daugherty S.C."/>
            <person name="Tallon L.J."/>
            <person name="Jones K.M."/>
            <person name="Liu X."/>
            <person name="Kilian M."/>
            <person name="Tettelin H."/>
        </authorList>
    </citation>
    <scope>NUCLEOTIDE SEQUENCE [LARGE SCALE GENOMIC DNA]</scope>
    <source>
        <strain evidence="2 3">SK564</strain>
    </source>
</reference>
<keyword evidence="1" id="KW-0472">Membrane</keyword>
<evidence type="ECO:0000256" key="1">
    <source>
        <dbReference type="SAM" id="Phobius"/>
    </source>
</evidence>
<proteinExistence type="predicted"/>
<evidence type="ECO:0000313" key="3">
    <source>
        <dbReference type="Proteomes" id="UP000004966"/>
    </source>
</evidence>
<dbReference type="AlphaFoldDB" id="E1LN22"/>
<sequence>MTGLNGCGYLKDLSTGSPQIPQVFFVLRIIFLFFSKATL</sequence>
<evidence type="ECO:0000313" key="2">
    <source>
        <dbReference type="EMBL" id="EFN98333.1"/>
    </source>
</evidence>
<feature type="transmembrane region" description="Helical" evidence="1">
    <location>
        <begin position="20"/>
        <end position="38"/>
    </location>
</feature>
<protein>
    <submittedName>
        <fullName evidence="2">Uncharacterized protein</fullName>
    </submittedName>
</protein>
<gene>
    <name evidence="2" type="ORF">SMSK564_1291</name>
</gene>
<comment type="caution">
    <text evidence="2">The sequence shown here is derived from an EMBL/GenBank/DDBJ whole genome shotgun (WGS) entry which is preliminary data.</text>
</comment>
<keyword evidence="1" id="KW-0812">Transmembrane</keyword>
<organism evidence="2 3">
    <name type="scientific">Streptococcus mitis SK564</name>
    <dbReference type="NCBI Taxonomy" id="585203"/>
    <lineage>
        <taxon>Bacteria</taxon>
        <taxon>Bacillati</taxon>
        <taxon>Bacillota</taxon>
        <taxon>Bacilli</taxon>
        <taxon>Lactobacillales</taxon>
        <taxon>Streptococcaceae</taxon>
        <taxon>Streptococcus</taxon>
        <taxon>Streptococcus mitis group</taxon>
    </lineage>
</organism>
<dbReference type="EMBL" id="AEDU01000021">
    <property type="protein sequence ID" value="EFN98333.1"/>
    <property type="molecule type" value="Genomic_DNA"/>
</dbReference>
<dbReference type="Proteomes" id="UP000004966">
    <property type="component" value="Unassembled WGS sequence"/>
</dbReference>